<keyword evidence="4 5" id="KW-0472">Membrane</keyword>
<comment type="subcellular location">
    <subcellularLocation>
        <location evidence="1">Membrane</location>
        <topology evidence="1">Multi-pass membrane protein</topology>
    </subcellularLocation>
</comment>
<feature type="transmembrane region" description="Helical" evidence="5">
    <location>
        <begin position="99"/>
        <end position="117"/>
    </location>
</feature>
<protein>
    <recommendedName>
        <fullName evidence="8">DoxX family protein</fullName>
    </recommendedName>
</protein>
<keyword evidence="2 5" id="KW-0812">Transmembrane</keyword>
<evidence type="ECO:0000256" key="2">
    <source>
        <dbReference type="ARBA" id="ARBA00022692"/>
    </source>
</evidence>
<evidence type="ECO:0000256" key="5">
    <source>
        <dbReference type="SAM" id="Phobius"/>
    </source>
</evidence>
<organism evidence="6 7">
    <name type="scientific">Solirubrum puertoriconensis</name>
    <dbReference type="NCBI Taxonomy" id="1751427"/>
    <lineage>
        <taxon>Bacteria</taxon>
        <taxon>Pseudomonadati</taxon>
        <taxon>Bacteroidota</taxon>
        <taxon>Cytophagia</taxon>
        <taxon>Cytophagales</taxon>
    </lineage>
</organism>
<dbReference type="Proteomes" id="UP000054223">
    <property type="component" value="Unassembled WGS sequence"/>
</dbReference>
<dbReference type="OrthoDB" id="7960583at2"/>
<name>A0A9X0HLJ2_SOLP1</name>
<dbReference type="GO" id="GO:0016020">
    <property type="term" value="C:membrane"/>
    <property type="evidence" value="ECO:0007669"/>
    <property type="project" value="UniProtKB-SubCell"/>
</dbReference>
<sequence length="142" mass="15319">MKAKATTALYYSTTLLFAAFMLMAGIMELMQGPEGREIMRHLGYPEHVLLVLGAGKALGALALVQTRYRTLKEWAYAGFTFNLLGACAARAAAHDSPALIVSPLLFLGFMGLSYLLWKKRQGQRVPSALMADATPAAQLAVA</sequence>
<feature type="transmembrane region" description="Helical" evidence="5">
    <location>
        <begin position="76"/>
        <end position="93"/>
    </location>
</feature>
<evidence type="ECO:0000313" key="7">
    <source>
        <dbReference type="Proteomes" id="UP000054223"/>
    </source>
</evidence>
<keyword evidence="3 5" id="KW-1133">Transmembrane helix</keyword>
<proteinExistence type="predicted"/>
<gene>
    <name evidence="6" type="ORF">ASU33_08220</name>
</gene>
<comment type="caution">
    <text evidence="6">The sequence shown here is derived from an EMBL/GenBank/DDBJ whole genome shotgun (WGS) entry which is preliminary data.</text>
</comment>
<feature type="transmembrane region" description="Helical" evidence="5">
    <location>
        <begin position="47"/>
        <end position="64"/>
    </location>
</feature>
<dbReference type="PIRSF" id="PIRSF030066">
    <property type="entry name" value="UCP030066"/>
    <property type="match status" value="1"/>
</dbReference>
<dbReference type="RefSeq" id="WP_059069338.1">
    <property type="nucleotide sequence ID" value="NZ_LNAL01000006.1"/>
</dbReference>
<reference evidence="6 7" key="1">
    <citation type="submission" date="2015-11" db="EMBL/GenBank/DDBJ databases">
        <title>Solirubrum puertoriconensis gen. nov. an environmental bacteria isolated in Puerto Rico.</title>
        <authorList>
            <person name="Cuebas-Irizarry M.F."/>
            <person name="Montalvo-Rodriguez R."/>
        </authorList>
    </citation>
    <scope>NUCLEOTIDE SEQUENCE [LARGE SCALE GENOMIC DNA]</scope>
    <source>
        <strain evidence="6 7">MC1A</strain>
    </source>
</reference>
<dbReference type="Pfam" id="PF13564">
    <property type="entry name" value="DoxX_2"/>
    <property type="match status" value="1"/>
</dbReference>
<evidence type="ECO:0000313" key="6">
    <source>
        <dbReference type="EMBL" id="KUG08169.1"/>
    </source>
</evidence>
<dbReference type="EMBL" id="LNAL01000006">
    <property type="protein sequence ID" value="KUG08169.1"/>
    <property type="molecule type" value="Genomic_DNA"/>
</dbReference>
<dbReference type="InterPro" id="IPR032808">
    <property type="entry name" value="DoxX"/>
</dbReference>
<evidence type="ECO:0000256" key="4">
    <source>
        <dbReference type="ARBA" id="ARBA00023136"/>
    </source>
</evidence>
<evidence type="ECO:0000256" key="1">
    <source>
        <dbReference type="ARBA" id="ARBA00004141"/>
    </source>
</evidence>
<evidence type="ECO:0008006" key="8">
    <source>
        <dbReference type="Google" id="ProtNLM"/>
    </source>
</evidence>
<keyword evidence="7" id="KW-1185">Reference proteome</keyword>
<dbReference type="InterPro" id="IPR016944">
    <property type="entry name" value="UCP030066"/>
</dbReference>
<feature type="transmembrane region" description="Helical" evidence="5">
    <location>
        <begin position="7"/>
        <end position="27"/>
    </location>
</feature>
<dbReference type="AlphaFoldDB" id="A0A9X0HLJ2"/>
<evidence type="ECO:0000256" key="3">
    <source>
        <dbReference type="ARBA" id="ARBA00022989"/>
    </source>
</evidence>
<accession>A0A9X0HLJ2</accession>